<protein>
    <recommendedName>
        <fullName evidence="2">Protein-glutamine gamma-glutamyltransferase-like C-terminal domain-containing protein</fullName>
    </recommendedName>
</protein>
<accession>A0A172UI88</accession>
<evidence type="ECO:0000313" key="3">
    <source>
        <dbReference type="EMBL" id="ANE78873.1"/>
    </source>
</evidence>
<evidence type="ECO:0000259" key="2">
    <source>
        <dbReference type="Pfam" id="PF13559"/>
    </source>
</evidence>
<name>A0A172UI88_9MYCO</name>
<gene>
    <name evidence="3" type="ORF">A7U43_05595</name>
</gene>
<dbReference type="STRING" id="1682113.A7U43_05595"/>
<dbReference type="Pfam" id="PF13559">
    <property type="entry name" value="DUF4129"/>
    <property type="match status" value="1"/>
</dbReference>
<keyword evidence="1" id="KW-0812">Transmembrane</keyword>
<keyword evidence="1" id="KW-1133">Transmembrane helix</keyword>
<evidence type="ECO:0000313" key="4">
    <source>
        <dbReference type="Proteomes" id="UP000077143"/>
    </source>
</evidence>
<dbReference type="AlphaFoldDB" id="A0A172UI88"/>
<dbReference type="InterPro" id="IPR025403">
    <property type="entry name" value="TgpA-like_C"/>
</dbReference>
<evidence type="ECO:0000256" key="1">
    <source>
        <dbReference type="SAM" id="Phobius"/>
    </source>
</evidence>
<dbReference type="OrthoDB" id="3389322at2"/>
<proteinExistence type="predicted"/>
<dbReference type="KEGG" id="madi:A7U43_05595"/>
<reference evidence="3 4" key="1">
    <citation type="submission" date="2016-05" db="EMBL/GenBank/DDBJ databases">
        <title>Complete genome sequence of a phthalic acid esters degrading Mycobacterium sp. YC-RL4.</title>
        <authorList>
            <person name="Ren L."/>
            <person name="Fan S."/>
            <person name="Ruth N."/>
            <person name="Jia Y."/>
            <person name="Wang J."/>
            <person name="Qiao C."/>
        </authorList>
    </citation>
    <scope>NUCLEOTIDE SEQUENCE [LARGE SCALE GENOMIC DNA]</scope>
    <source>
        <strain evidence="3 4">YC-RL4</strain>
    </source>
</reference>
<keyword evidence="1" id="KW-0472">Membrane</keyword>
<organism evidence="3 4">
    <name type="scientific">Mycobacterium adipatum</name>
    <dbReference type="NCBI Taxonomy" id="1682113"/>
    <lineage>
        <taxon>Bacteria</taxon>
        <taxon>Bacillati</taxon>
        <taxon>Actinomycetota</taxon>
        <taxon>Actinomycetes</taxon>
        <taxon>Mycobacteriales</taxon>
        <taxon>Mycobacteriaceae</taxon>
        <taxon>Mycobacterium</taxon>
    </lineage>
</organism>
<feature type="domain" description="Protein-glutamine gamma-glutamyltransferase-like C-terminal" evidence="2">
    <location>
        <begin position="122"/>
        <end position="191"/>
    </location>
</feature>
<dbReference type="RefSeq" id="WP_067992136.1">
    <property type="nucleotide sequence ID" value="NZ_CP015596.1"/>
</dbReference>
<keyword evidence="4" id="KW-1185">Reference proteome</keyword>
<dbReference type="Proteomes" id="UP000077143">
    <property type="component" value="Chromosome"/>
</dbReference>
<dbReference type="EMBL" id="CP015596">
    <property type="protein sequence ID" value="ANE78873.1"/>
    <property type="molecule type" value="Genomic_DNA"/>
</dbReference>
<feature type="transmembrane region" description="Helical" evidence="1">
    <location>
        <begin position="53"/>
        <end position="73"/>
    </location>
</feature>
<sequence length="199" mass="21617">MTGLDIDGDAAHDAAQRELGKPIYPRPSLTEQLMAWFDDILYKVFTDGSWLPGGWITLGLLLTLLAIAGYLVVRIARRTMRTDRGSAAALFGSRELSAEQHRAEAERSAAQGDWAMAIGHRLRAVARELEQAGTLDPVPGRTATELARDAGAARPGLTAEFHYAANTFNAVTYGAQCGTEDEYRRIVALDRSVRTAVST</sequence>